<keyword evidence="2" id="KW-1185">Reference proteome</keyword>
<dbReference type="Proteomes" id="UP000069205">
    <property type="component" value="Chromosome"/>
</dbReference>
<gene>
    <name evidence="1" type="ORF">NITMOv2_0430</name>
</gene>
<dbReference type="PATRIC" id="fig|42253.5.peg.419"/>
<evidence type="ECO:0000313" key="2">
    <source>
        <dbReference type="Proteomes" id="UP000069205"/>
    </source>
</evidence>
<dbReference type="Pfam" id="PF08734">
    <property type="entry name" value="GYD"/>
    <property type="match status" value="1"/>
</dbReference>
<reference evidence="1 2" key="1">
    <citation type="journal article" date="2015" name="Proc. Natl. Acad. Sci. U.S.A.">
        <title>Expanded metabolic versatility of ubiquitous nitrite-oxidizing bacteria from the genus Nitrospira.</title>
        <authorList>
            <person name="Koch H."/>
            <person name="Lucker S."/>
            <person name="Albertsen M."/>
            <person name="Kitzinger K."/>
            <person name="Herbold C."/>
            <person name="Spieck E."/>
            <person name="Nielsen P.H."/>
            <person name="Wagner M."/>
            <person name="Daims H."/>
        </authorList>
    </citation>
    <scope>NUCLEOTIDE SEQUENCE [LARGE SCALE GENOMIC DNA]</scope>
    <source>
        <strain evidence="1 2">NSP M-1</strain>
    </source>
</reference>
<dbReference type="InterPro" id="IPR014845">
    <property type="entry name" value="GYD/TTHA1554"/>
</dbReference>
<dbReference type="OrthoDB" id="5243930at2"/>
<protein>
    <submittedName>
        <fullName evidence="1">GYD family protein</fullName>
    </submittedName>
</protein>
<dbReference type="EMBL" id="CP011801">
    <property type="protein sequence ID" value="ALA56866.1"/>
    <property type="molecule type" value="Genomic_DNA"/>
</dbReference>
<accession>A0A0K2G7B1</accession>
<sequence>MPTYISLVKFTQQGLTTMKDKGVERAELVQKHAKAQGGRLVQAYYCLGEYDVVAVWEFPDNRAAMKAAVLNASMGHIQITTMPAVARDEWKKLLQETLGKK</sequence>
<dbReference type="RefSeq" id="WP_053378290.1">
    <property type="nucleotide sequence ID" value="NZ_CP011801.1"/>
</dbReference>
<dbReference type="KEGG" id="nmv:NITMOv2_0430"/>
<dbReference type="AlphaFoldDB" id="A0A0K2G7B1"/>
<name>A0A0K2G7B1_NITMO</name>
<evidence type="ECO:0000313" key="1">
    <source>
        <dbReference type="EMBL" id="ALA56866.1"/>
    </source>
</evidence>
<dbReference type="STRING" id="42253.NITMOv2_0430"/>
<proteinExistence type="predicted"/>
<organism evidence="1 2">
    <name type="scientific">Nitrospira moscoviensis</name>
    <dbReference type="NCBI Taxonomy" id="42253"/>
    <lineage>
        <taxon>Bacteria</taxon>
        <taxon>Pseudomonadati</taxon>
        <taxon>Nitrospirota</taxon>
        <taxon>Nitrospiria</taxon>
        <taxon>Nitrospirales</taxon>
        <taxon>Nitrospiraceae</taxon>
        <taxon>Nitrospira</taxon>
    </lineage>
</organism>